<sequence>MALTETEEKLALAATVTLTFVTGVVDAVGFLALDRVFTGNMTGNIVILGMGVAGADDLPVLGPAIALAAFTAAAFVAGLVLRAGAKGWQHRVTVLLTLGAVTLAALTAVAVVVGDQSGPALQVMMAAATAAVMGSQAMVARAVGVADMTTVVVTSTLASLAGETWTRRGGGVLLNRRFGAIAAIFAGAVAGALLLRWHIAVPFAVATALTSAVAVLGHLRLSRTLLIDVSAR</sequence>
<keyword evidence="3" id="KW-1185">Reference proteome</keyword>
<dbReference type="Pfam" id="PF06912">
    <property type="entry name" value="DUF1275"/>
    <property type="match status" value="1"/>
</dbReference>
<keyword evidence="1" id="KW-0812">Transmembrane</keyword>
<dbReference type="STRING" id="1682113.A7U43_25175"/>
<keyword evidence="1" id="KW-1133">Transmembrane helix</keyword>
<feature type="transmembrane region" description="Helical" evidence="1">
    <location>
        <begin position="12"/>
        <end position="33"/>
    </location>
</feature>
<protein>
    <recommendedName>
        <fullName evidence="4">DUF1275 family protein</fullName>
    </recommendedName>
</protein>
<keyword evidence="1" id="KW-0472">Membrane</keyword>
<feature type="transmembrane region" description="Helical" evidence="1">
    <location>
        <begin position="60"/>
        <end position="81"/>
    </location>
</feature>
<dbReference type="KEGG" id="madi:A7U43_25175"/>
<dbReference type="Proteomes" id="UP000077143">
    <property type="component" value="Chromosome"/>
</dbReference>
<feature type="transmembrane region" description="Helical" evidence="1">
    <location>
        <begin position="203"/>
        <end position="222"/>
    </location>
</feature>
<gene>
    <name evidence="2" type="ORF">A7U43_25175</name>
</gene>
<dbReference type="EMBL" id="CP015596">
    <property type="protein sequence ID" value="ANE82110.1"/>
    <property type="molecule type" value="Genomic_DNA"/>
</dbReference>
<proteinExistence type="predicted"/>
<dbReference type="PANTHER" id="PTHR37314:SF4">
    <property type="entry name" value="UPF0700 TRANSMEMBRANE PROTEIN YOAK"/>
    <property type="match status" value="1"/>
</dbReference>
<evidence type="ECO:0008006" key="4">
    <source>
        <dbReference type="Google" id="ProtNLM"/>
    </source>
</evidence>
<feature type="transmembrane region" description="Helical" evidence="1">
    <location>
        <begin position="93"/>
        <end position="114"/>
    </location>
</feature>
<dbReference type="RefSeq" id="WP_068000418.1">
    <property type="nucleotide sequence ID" value="NZ_CP015596.1"/>
</dbReference>
<dbReference type="InterPro" id="IPR010699">
    <property type="entry name" value="DUF1275"/>
</dbReference>
<evidence type="ECO:0000313" key="3">
    <source>
        <dbReference type="Proteomes" id="UP000077143"/>
    </source>
</evidence>
<evidence type="ECO:0000256" key="1">
    <source>
        <dbReference type="SAM" id="Phobius"/>
    </source>
</evidence>
<feature type="transmembrane region" description="Helical" evidence="1">
    <location>
        <begin position="178"/>
        <end position="197"/>
    </location>
</feature>
<dbReference type="AlphaFoldDB" id="A0A172UT52"/>
<dbReference type="PANTHER" id="PTHR37314">
    <property type="entry name" value="SLR0142 PROTEIN"/>
    <property type="match status" value="1"/>
</dbReference>
<reference evidence="2 3" key="1">
    <citation type="submission" date="2016-05" db="EMBL/GenBank/DDBJ databases">
        <title>Complete genome sequence of a phthalic acid esters degrading Mycobacterium sp. YC-RL4.</title>
        <authorList>
            <person name="Ren L."/>
            <person name="Fan S."/>
            <person name="Ruth N."/>
            <person name="Jia Y."/>
            <person name="Wang J."/>
            <person name="Qiao C."/>
        </authorList>
    </citation>
    <scope>NUCLEOTIDE SEQUENCE [LARGE SCALE GENOMIC DNA]</scope>
    <source>
        <strain evidence="2 3">YC-RL4</strain>
    </source>
</reference>
<organism evidence="2 3">
    <name type="scientific">Mycobacterium adipatum</name>
    <dbReference type="NCBI Taxonomy" id="1682113"/>
    <lineage>
        <taxon>Bacteria</taxon>
        <taxon>Bacillati</taxon>
        <taxon>Actinomycetota</taxon>
        <taxon>Actinomycetes</taxon>
        <taxon>Mycobacteriales</taxon>
        <taxon>Mycobacteriaceae</taxon>
        <taxon>Mycobacterium</taxon>
    </lineage>
</organism>
<accession>A0A172UT52</accession>
<feature type="transmembrane region" description="Helical" evidence="1">
    <location>
        <begin position="120"/>
        <end position="139"/>
    </location>
</feature>
<dbReference type="OrthoDB" id="4272751at2"/>
<name>A0A172UT52_9MYCO</name>
<evidence type="ECO:0000313" key="2">
    <source>
        <dbReference type="EMBL" id="ANE82110.1"/>
    </source>
</evidence>